<evidence type="ECO:0000259" key="1">
    <source>
        <dbReference type="Pfam" id="PF12080"/>
    </source>
</evidence>
<dbReference type="Pfam" id="PF21601">
    <property type="entry name" value="GldM_2nd"/>
    <property type="match status" value="1"/>
</dbReference>
<dbReference type="Proteomes" id="UP000181976">
    <property type="component" value="Unassembled WGS sequence"/>
</dbReference>
<dbReference type="Pfam" id="PF21602">
    <property type="entry name" value="GldM_3rd"/>
    <property type="match status" value="1"/>
</dbReference>
<organism evidence="5 6">
    <name type="scientific">Thermophagus xiamenensis</name>
    <dbReference type="NCBI Taxonomy" id="385682"/>
    <lineage>
        <taxon>Bacteria</taxon>
        <taxon>Pseudomonadati</taxon>
        <taxon>Bacteroidota</taxon>
        <taxon>Bacteroidia</taxon>
        <taxon>Marinilabiliales</taxon>
        <taxon>Marinilabiliaceae</taxon>
        <taxon>Thermophagus</taxon>
    </lineage>
</organism>
<dbReference type="InterPro" id="IPR022720">
    <property type="entry name" value="Motility-assoc_prot_GldM_N"/>
</dbReference>
<dbReference type="eggNOG" id="ENOG502Z7S0">
    <property type="taxonomic scope" value="Bacteria"/>
</dbReference>
<dbReference type="InterPro" id="IPR048405">
    <property type="entry name" value="GldM_Ig-like-1"/>
</dbReference>
<gene>
    <name evidence="5" type="ORF">SAMN05444380_105166</name>
</gene>
<reference evidence="5 6" key="1">
    <citation type="submission" date="2016-10" db="EMBL/GenBank/DDBJ databases">
        <authorList>
            <person name="de Groot N.N."/>
        </authorList>
    </citation>
    <scope>NUCLEOTIDE SEQUENCE [LARGE SCALE GENOMIC DNA]</scope>
    <source>
        <strain evidence="5 6">DSM 19012</strain>
    </source>
</reference>
<evidence type="ECO:0000259" key="3">
    <source>
        <dbReference type="Pfam" id="PF21601"/>
    </source>
</evidence>
<dbReference type="Pfam" id="PF12081">
    <property type="entry name" value="GldM_1st"/>
    <property type="match status" value="1"/>
</dbReference>
<proteinExistence type="predicted"/>
<evidence type="ECO:0000313" key="6">
    <source>
        <dbReference type="Proteomes" id="UP000181976"/>
    </source>
</evidence>
<feature type="domain" description="Gliding motility-associated protein GldM second immunoglobulin-like" evidence="4">
    <location>
        <begin position="326"/>
        <end position="409"/>
    </location>
</feature>
<feature type="domain" description="Gliding motility-associated protein GldM first immunoglobulin-like" evidence="3">
    <location>
        <begin position="228"/>
        <end position="322"/>
    </location>
</feature>
<dbReference type="InterPro" id="IPR048406">
    <property type="entry name" value="GldM_Ig-like-2"/>
</dbReference>
<evidence type="ECO:0000259" key="4">
    <source>
        <dbReference type="Pfam" id="PF21602"/>
    </source>
</evidence>
<evidence type="ECO:0000313" key="5">
    <source>
        <dbReference type="EMBL" id="SFE03453.1"/>
    </source>
</evidence>
<dbReference type="STRING" id="385682.SAMN05444380_105166"/>
<name>A0A1I1XCJ7_9BACT</name>
<dbReference type="RefSeq" id="WP_074964280.1">
    <property type="nucleotide sequence ID" value="NZ_AFSL01000014.1"/>
</dbReference>
<keyword evidence="6" id="KW-1185">Reference proteome</keyword>
<evidence type="ECO:0000259" key="2">
    <source>
        <dbReference type="Pfam" id="PF12081"/>
    </source>
</evidence>
<dbReference type="OrthoDB" id="1490890at2"/>
<feature type="domain" description="Gliding motility-associated protein GldM C-terminal" evidence="1">
    <location>
        <begin position="412"/>
        <end position="516"/>
    </location>
</feature>
<dbReference type="NCBIfam" id="TIGR03517">
    <property type="entry name" value="GldM_gliding"/>
    <property type="match status" value="1"/>
</dbReference>
<dbReference type="AlphaFoldDB" id="A0A1I1XCJ7"/>
<dbReference type="InParanoid" id="A0A1I1XCJ7"/>
<accession>A0A1I1XCJ7</accession>
<dbReference type="InterPro" id="IPR022719">
    <property type="entry name" value="Motility-assoc_prot_GldM_C"/>
</dbReference>
<dbReference type="Pfam" id="PF12080">
    <property type="entry name" value="GldM_4th"/>
    <property type="match status" value="1"/>
</dbReference>
<sequence>MSGGNCPETPRQKMIGMMYLMLTAMLALNVSGELLKAFELVDKSIRKTVQTIEKKNRLTYAEFESAYATNETKVRDKYFDALKVKKEADSLYNHIESLKYKIVQTADGEEATPTNYKSIDNQDVAAQVMITEKGGERSKMLKEHFIHYRDFLKSLIDEEDTSLLNAIDRTLTPTNPPKVDGVEKSWESEKFEHVPLAASMAMMSQLQSEVRNAESDVIRYLYGKIDEGSFVFNSIEAIVIPKSDYVMRGDTYHAEIMLAARDTTQPPIVTVNGKELPIRNGRGILEIPATSVGEKEWNGEIAVMGPDGTYTRRSVSGSFIVSEPGVVISPTKMNVFYVGVENPVQVSAPGIPSEKLLVRITNGRIRKVSSNQYIVSPNANAIGRECVISVSANMDGKVQNLGSQVFRVKRVPDPIATVAGMRGGRIDKGLLLAQEVVLAEMDNFDFDLKFKVVGFTVSTIRNGYLQFKDSESAIITTDQKNLIRNSSVGSVVMFNNIKAQGPDGTTRDLGSINFTLK</sequence>
<feature type="domain" description="Gliding motility-associated protein GldM N-terminal" evidence="2">
    <location>
        <begin position="33"/>
        <end position="223"/>
    </location>
</feature>
<dbReference type="EMBL" id="FONA01000005">
    <property type="protein sequence ID" value="SFE03453.1"/>
    <property type="molecule type" value="Genomic_DNA"/>
</dbReference>
<protein>
    <submittedName>
        <fullName evidence="5">Gliding motility-associated protein GldM</fullName>
    </submittedName>
</protein>
<dbReference type="InterPro" id="IPR019859">
    <property type="entry name" value="Motility-assoc_prot_GldM"/>
</dbReference>